<evidence type="ECO:0000259" key="2">
    <source>
        <dbReference type="Pfam" id="PF00149"/>
    </source>
</evidence>
<name>A0ABD0YI62_9HEMI</name>
<dbReference type="EMBL" id="JBFDAA010000007">
    <property type="protein sequence ID" value="KAL1130881.1"/>
    <property type="molecule type" value="Genomic_DNA"/>
</dbReference>
<dbReference type="InterPro" id="IPR051693">
    <property type="entry name" value="UPF0046_metallophosphoest"/>
</dbReference>
<evidence type="ECO:0000313" key="4">
    <source>
        <dbReference type="Proteomes" id="UP001558652"/>
    </source>
</evidence>
<dbReference type="InterPro" id="IPR004843">
    <property type="entry name" value="Calcineurin-like_PHP"/>
</dbReference>
<sequence length="288" mass="32019">MEVGIHPLTDNPTQAWKEISKFQKVIKIKVPSSSKIVPQDKVRIVCMSDTHSLTSHIKFQIPDGDIFIHAGDFTKCGAEEEVIEFNNWLGRLPHKCKIVIAGNHELSFDNTFTHPLSVNPVDSIPTLGLPRKCITEAVSSQSVKEQLTNCIYLQDEGINAFGLKIYGTPWQPRFHGWAFNLERGEQCLNKWSLIPDDTDILVTHTPPIGHGDLCCGGVRAGCVELLTCVQQRILPKYHVFGHIHEGYGVTTDGKVIYVNASTCDINYCPTNPPIVFDVALPAGMIKDF</sequence>
<dbReference type="PANTHER" id="PTHR12905:SF0">
    <property type="entry name" value="CALCINEURIN-LIKE PHOSPHOESTERASE DOMAIN-CONTAINING PROTEIN"/>
    <property type="match status" value="1"/>
</dbReference>
<dbReference type="PIRSF" id="PIRSF035808">
    <property type="entry name" value="Pdiesterase_Brain_239"/>
    <property type="match status" value="1"/>
</dbReference>
<gene>
    <name evidence="3" type="ORF">AAG570_012122</name>
</gene>
<dbReference type="Pfam" id="PF00149">
    <property type="entry name" value="Metallophos"/>
    <property type="match status" value="1"/>
</dbReference>
<organism evidence="3 4">
    <name type="scientific">Ranatra chinensis</name>
    <dbReference type="NCBI Taxonomy" id="642074"/>
    <lineage>
        <taxon>Eukaryota</taxon>
        <taxon>Metazoa</taxon>
        <taxon>Ecdysozoa</taxon>
        <taxon>Arthropoda</taxon>
        <taxon>Hexapoda</taxon>
        <taxon>Insecta</taxon>
        <taxon>Pterygota</taxon>
        <taxon>Neoptera</taxon>
        <taxon>Paraneoptera</taxon>
        <taxon>Hemiptera</taxon>
        <taxon>Heteroptera</taxon>
        <taxon>Panheteroptera</taxon>
        <taxon>Nepomorpha</taxon>
        <taxon>Nepidae</taxon>
        <taxon>Ranatrinae</taxon>
        <taxon>Ranatra</taxon>
    </lineage>
</organism>
<dbReference type="InterPro" id="IPR029052">
    <property type="entry name" value="Metallo-depent_PP-like"/>
</dbReference>
<comment type="caution">
    <text evidence="3">The sequence shown here is derived from an EMBL/GenBank/DDBJ whole genome shotgun (WGS) entry which is preliminary data.</text>
</comment>
<reference evidence="3 4" key="1">
    <citation type="submission" date="2024-07" db="EMBL/GenBank/DDBJ databases">
        <title>Chromosome-level genome assembly of the water stick insect Ranatra chinensis (Heteroptera: Nepidae).</title>
        <authorList>
            <person name="Liu X."/>
        </authorList>
    </citation>
    <scope>NUCLEOTIDE SEQUENCE [LARGE SCALE GENOMIC DNA]</scope>
    <source>
        <strain evidence="3">Cailab_2021Rc</strain>
        <tissue evidence="3">Muscle</tissue>
    </source>
</reference>
<proteinExistence type="inferred from homology"/>
<dbReference type="Gene3D" id="3.60.21.10">
    <property type="match status" value="1"/>
</dbReference>
<feature type="domain" description="Calcineurin-like phosphoesterase" evidence="2">
    <location>
        <begin position="43"/>
        <end position="245"/>
    </location>
</feature>
<dbReference type="CDD" id="cd07379">
    <property type="entry name" value="MPP_239FB"/>
    <property type="match status" value="1"/>
</dbReference>
<evidence type="ECO:0000256" key="1">
    <source>
        <dbReference type="ARBA" id="ARBA00007993"/>
    </source>
</evidence>
<dbReference type="AlphaFoldDB" id="A0ABD0YI62"/>
<keyword evidence="4" id="KW-1185">Reference proteome</keyword>
<dbReference type="PANTHER" id="PTHR12905">
    <property type="entry name" value="METALLOPHOSPHOESTERASE"/>
    <property type="match status" value="1"/>
</dbReference>
<evidence type="ECO:0000313" key="3">
    <source>
        <dbReference type="EMBL" id="KAL1130881.1"/>
    </source>
</evidence>
<dbReference type="SUPFAM" id="SSF56300">
    <property type="entry name" value="Metallo-dependent phosphatases"/>
    <property type="match status" value="1"/>
</dbReference>
<protein>
    <recommendedName>
        <fullName evidence="2">Calcineurin-like phosphoesterase domain-containing protein</fullName>
    </recommendedName>
</protein>
<comment type="similarity">
    <text evidence="1">Belongs to the UPF0046 family.</text>
</comment>
<dbReference type="InterPro" id="IPR024201">
    <property type="entry name" value="Calcineurin-like_Pesterase"/>
</dbReference>
<dbReference type="Proteomes" id="UP001558652">
    <property type="component" value="Unassembled WGS sequence"/>
</dbReference>
<accession>A0ABD0YI62</accession>